<sequence>METSSNKSARRSRRDYTLAFKLSVVALVEKANSPTSKQS</sequence>
<reference evidence="2" key="1">
    <citation type="journal article" date="2014" name="Environ. Microbiol.">
        <title>Comparative genomics of the marine bacterial genus Glaciecola reveals the high degree of genomic diversity and genomic characteristic for cold adaptation.</title>
        <authorList>
            <person name="Qin Q.L."/>
            <person name="Xie B.B."/>
            <person name="Yu Y."/>
            <person name="Shu Y.L."/>
            <person name="Rong J.C."/>
            <person name="Zhang Y.J."/>
            <person name="Zhao D.L."/>
            <person name="Chen X.L."/>
            <person name="Zhang X.Y."/>
            <person name="Chen B."/>
            <person name="Zhou B.C."/>
            <person name="Zhang Y.Z."/>
        </authorList>
    </citation>
    <scope>NUCLEOTIDE SEQUENCE [LARGE SCALE GENOMIC DNA]</scope>
    <source>
        <strain evidence="2">LMG 21857</strain>
    </source>
</reference>
<dbReference type="EMBL" id="BAER01000127">
    <property type="protein sequence ID" value="GAC35122.1"/>
    <property type="molecule type" value="Genomic_DNA"/>
</dbReference>
<evidence type="ECO:0000313" key="1">
    <source>
        <dbReference type="EMBL" id="GAC35122.1"/>
    </source>
</evidence>
<dbReference type="Proteomes" id="UP000006322">
    <property type="component" value="Unassembled WGS sequence"/>
</dbReference>
<name>K6ZY10_9ALTE</name>
<evidence type="ECO:0000313" key="2">
    <source>
        <dbReference type="Proteomes" id="UP000006322"/>
    </source>
</evidence>
<dbReference type="AlphaFoldDB" id="K6ZY10"/>
<proteinExistence type="predicted"/>
<protein>
    <recommendedName>
        <fullName evidence="3">Transposase</fullName>
    </recommendedName>
</protein>
<evidence type="ECO:0008006" key="3">
    <source>
        <dbReference type="Google" id="ProtNLM"/>
    </source>
</evidence>
<accession>K6ZY10</accession>
<gene>
    <name evidence="1" type="ORF">GPLA_4243</name>
</gene>
<keyword evidence="2" id="KW-1185">Reference proteome</keyword>
<organism evidence="1 2">
    <name type="scientific">Paraglaciecola polaris LMG 21857</name>
    <dbReference type="NCBI Taxonomy" id="1129793"/>
    <lineage>
        <taxon>Bacteria</taxon>
        <taxon>Pseudomonadati</taxon>
        <taxon>Pseudomonadota</taxon>
        <taxon>Gammaproteobacteria</taxon>
        <taxon>Alteromonadales</taxon>
        <taxon>Alteromonadaceae</taxon>
        <taxon>Paraglaciecola</taxon>
    </lineage>
</organism>
<comment type="caution">
    <text evidence="1">The sequence shown here is derived from an EMBL/GenBank/DDBJ whole genome shotgun (WGS) entry which is preliminary data.</text>
</comment>